<dbReference type="EMBL" id="LR796380">
    <property type="protein sequence ID" value="CAB4140819.1"/>
    <property type="molecule type" value="Genomic_DNA"/>
</dbReference>
<evidence type="ECO:0000256" key="2">
    <source>
        <dbReference type="SAM" id="MobiDB-lite"/>
    </source>
</evidence>
<evidence type="ECO:0000313" key="3">
    <source>
        <dbReference type="EMBL" id="CAB4140819.1"/>
    </source>
</evidence>
<accession>A0A6J5MAT9</accession>
<organism evidence="3">
    <name type="scientific">uncultured Caudovirales phage</name>
    <dbReference type="NCBI Taxonomy" id="2100421"/>
    <lineage>
        <taxon>Viruses</taxon>
        <taxon>Duplodnaviria</taxon>
        <taxon>Heunggongvirae</taxon>
        <taxon>Uroviricota</taxon>
        <taxon>Caudoviricetes</taxon>
        <taxon>Peduoviridae</taxon>
        <taxon>Maltschvirus</taxon>
        <taxon>Maltschvirus maltsch</taxon>
    </lineage>
</organism>
<proteinExistence type="predicted"/>
<protein>
    <submittedName>
        <fullName evidence="3">Curlin associated</fullName>
    </submittedName>
</protein>
<name>A0A6J5MAT9_9CAUD</name>
<reference evidence="3" key="1">
    <citation type="submission" date="2020-04" db="EMBL/GenBank/DDBJ databases">
        <authorList>
            <person name="Chiriac C."/>
            <person name="Salcher M."/>
            <person name="Ghai R."/>
            <person name="Kavagutti S V."/>
        </authorList>
    </citation>
    <scope>NUCLEOTIDE SEQUENCE</scope>
</reference>
<dbReference type="GO" id="GO:0007155">
    <property type="term" value="P:cell adhesion"/>
    <property type="evidence" value="ECO:0007669"/>
    <property type="project" value="InterPro"/>
</dbReference>
<gene>
    <name evidence="3" type="ORF">UFOVP395_154</name>
</gene>
<evidence type="ECO:0000256" key="1">
    <source>
        <dbReference type="ARBA" id="ARBA00022729"/>
    </source>
</evidence>
<dbReference type="InterPro" id="IPR009742">
    <property type="entry name" value="Curlin_rpt"/>
</dbReference>
<keyword evidence="1" id="KW-0732">Signal</keyword>
<feature type="region of interest" description="Disordered" evidence="2">
    <location>
        <begin position="255"/>
        <end position="274"/>
    </location>
</feature>
<dbReference type="Pfam" id="PF07012">
    <property type="entry name" value="Curlin_rpt"/>
    <property type="match status" value="1"/>
</dbReference>
<sequence>MIRLLATLFVLLFATTATAQDNYGFELGNLTGWTASNNATRGPTGWGANGVGVAVVTGVTNFAPGGGKTWNVAPHGTHMASLQAGSGAPGFDSITSSLGLLQADNTALRTMLQQQAQTGGGNPTPTNGVWLRRSVTLQAGITYSIAWQYISSDYTPFNDGSLITLVHSTDASKIPTLNNVQRRYGLLGFTNPGTGNYSTGSYGSTGWQVAIFTVPETGTYTLGFASFNLGDTALSPILLVDEIQGTTTLNGQTFAPVQPNAGSSAPPPPAPAPSLCCGGSATPFNANTAFTGRVQTFSATGDSRVTIQQVGNSNTANITQLGTRNFTEYRVTGSNNTATITQNTNNSTNYIEATIQGSNNSTTINQSGTAGSRGVLANVANNGNTINVQQQNTGSHYVEINLLGGNKTVNLTQSGSGNHMARIELSGGSTSITATQSGSTQQHYSITHNCATASCAAITVTQGQ</sequence>